<feature type="transmembrane region" description="Helical" evidence="2">
    <location>
        <begin position="139"/>
        <end position="162"/>
    </location>
</feature>
<dbReference type="Gene3D" id="3.10.580.10">
    <property type="entry name" value="CBS-domain"/>
    <property type="match status" value="1"/>
</dbReference>
<keyword evidence="1" id="KW-0129">CBS domain</keyword>
<gene>
    <name evidence="4" type="ORF">ACFQ4G_20255</name>
</gene>
<dbReference type="EMBL" id="JBHTND010000043">
    <property type="protein sequence ID" value="MFD1303903.1"/>
    <property type="molecule type" value="Genomic_DNA"/>
</dbReference>
<evidence type="ECO:0000256" key="2">
    <source>
        <dbReference type="SAM" id="Phobius"/>
    </source>
</evidence>
<proteinExistence type="predicted"/>
<sequence length="404" mass="42542">MRLFLRRFIPDASPLSHRERIRSAGGALVGILATGLISRAAIGSGSALPAMIAPMGASAVLLFAVPASPLAQPWSIVGGNLVAALVGVTAAAWVPDPFLAAALAISCAIALMMALRCLHPPSGAVALTAVLGGHDIRELGYAFALWPVGANSLLLLAIALLFNNLTGRAYPHVSARAPADHGTKDPAPSARAGITAADLDAVLADYDQILDVRRGDLQAIILQAQIHAYRRRTGKVTCADIMSRDVIAVAPGDSLRTVLDLLRKRRVKALPVTDESARVLGIVTQTDILHKTVWEMRGPRLGLARRIGLTLARGRAPHGSVEDIMTAPVRTARPETPIADIVLWMSDAGLHHLPVVGQDRRLVGIVSQTDLVAELLAEMSGHSDPLPQQEVAIPANRKAVVATA</sequence>
<keyword evidence="2" id="KW-1133">Transmembrane helix</keyword>
<keyword evidence="2" id="KW-0812">Transmembrane</keyword>
<accession>A0ABW3X4L3</accession>
<feature type="domain" description="CBS" evidence="3">
    <location>
        <begin position="242"/>
        <end position="300"/>
    </location>
</feature>
<dbReference type="Proteomes" id="UP001597176">
    <property type="component" value="Unassembled WGS sequence"/>
</dbReference>
<dbReference type="InterPro" id="IPR007065">
    <property type="entry name" value="HPP"/>
</dbReference>
<dbReference type="PROSITE" id="PS51371">
    <property type="entry name" value="CBS"/>
    <property type="match status" value="2"/>
</dbReference>
<feature type="transmembrane region" description="Helical" evidence="2">
    <location>
        <begin position="74"/>
        <end position="93"/>
    </location>
</feature>
<dbReference type="SUPFAM" id="SSF54631">
    <property type="entry name" value="CBS-domain pair"/>
    <property type="match status" value="1"/>
</dbReference>
<dbReference type="PANTHER" id="PTHR33741">
    <property type="entry name" value="TRANSMEMBRANE PROTEIN DDB_G0269096-RELATED"/>
    <property type="match status" value="1"/>
</dbReference>
<protein>
    <submittedName>
        <fullName evidence="4">HPP family protein</fullName>
    </submittedName>
</protein>
<dbReference type="Pfam" id="PF04982">
    <property type="entry name" value="TM_HPP"/>
    <property type="match status" value="1"/>
</dbReference>
<feature type="transmembrane region" description="Helical" evidence="2">
    <location>
        <begin position="99"/>
        <end position="118"/>
    </location>
</feature>
<dbReference type="SMART" id="SM00116">
    <property type="entry name" value="CBS"/>
    <property type="match status" value="2"/>
</dbReference>
<evidence type="ECO:0000313" key="5">
    <source>
        <dbReference type="Proteomes" id="UP001597176"/>
    </source>
</evidence>
<dbReference type="Pfam" id="PF00571">
    <property type="entry name" value="CBS"/>
    <property type="match status" value="2"/>
</dbReference>
<evidence type="ECO:0000256" key="1">
    <source>
        <dbReference type="PROSITE-ProRule" id="PRU00703"/>
    </source>
</evidence>
<feature type="domain" description="CBS" evidence="3">
    <location>
        <begin position="325"/>
        <end position="385"/>
    </location>
</feature>
<dbReference type="InterPro" id="IPR000644">
    <property type="entry name" value="CBS_dom"/>
</dbReference>
<dbReference type="InterPro" id="IPR058581">
    <property type="entry name" value="TM_HPP"/>
</dbReference>
<evidence type="ECO:0000313" key="4">
    <source>
        <dbReference type="EMBL" id="MFD1303903.1"/>
    </source>
</evidence>
<dbReference type="InterPro" id="IPR046342">
    <property type="entry name" value="CBS_dom_sf"/>
</dbReference>
<reference evidence="5" key="1">
    <citation type="journal article" date="2019" name="Int. J. Syst. Evol. Microbiol.">
        <title>The Global Catalogue of Microorganisms (GCM) 10K type strain sequencing project: providing services to taxonomists for standard genome sequencing and annotation.</title>
        <authorList>
            <consortium name="The Broad Institute Genomics Platform"/>
            <consortium name="The Broad Institute Genome Sequencing Center for Infectious Disease"/>
            <person name="Wu L."/>
            <person name="Ma J."/>
        </authorList>
    </citation>
    <scope>NUCLEOTIDE SEQUENCE [LARGE SCALE GENOMIC DNA]</scope>
    <source>
        <strain evidence="5">CCUG 56108</strain>
    </source>
</reference>
<keyword evidence="2" id="KW-0472">Membrane</keyword>
<dbReference type="PANTHER" id="PTHR33741:SF5">
    <property type="entry name" value="TRANSMEMBRANE PROTEIN DDB_G0269096-RELATED"/>
    <property type="match status" value="1"/>
</dbReference>
<name>A0ABW3X4L3_9HYPH</name>
<organism evidence="4 5">
    <name type="scientific">Methylobacterium marchantiae</name>
    <dbReference type="NCBI Taxonomy" id="600331"/>
    <lineage>
        <taxon>Bacteria</taxon>
        <taxon>Pseudomonadati</taxon>
        <taxon>Pseudomonadota</taxon>
        <taxon>Alphaproteobacteria</taxon>
        <taxon>Hyphomicrobiales</taxon>
        <taxon>Methylobacteriaceae</taxon>
        <taxon>Methylobacterium</taxon>
    </lineage>
</organism>
<comment type="caution">
    <text evidence="4">The sequence shown here is derived from an EMBL/GenBank/DDBJ whole genome shotgun (WGS) entry which is preliminary data.</text>
</comment>
<keyword evidence="5" id="KW-1185">Reference proteome</keyword>
<feature type="transmembrane region" description="Helical" evidence="2">
    <location>
        <begin position="21"/>
        <end position="42"/>
    </location>
</feature>
<feature type="transmembrane region" description="Helical" evidence="2">
    <location>
        <begin position="48"/>
        <end position="67"/>
    </location>
</feature>
<dbReference type="CDD" id="cd04600">
    <property type="entry name" value="CBS_pair_HPP_assoc"/>
    <property type="match status" value="1"/>
</dbReference>
<evidence type="ECO:0000259" key="3">
    <source>
        <dbReference type="PROSITE" id="PS51371"/>
    </source>
</evidence>
<dbReference type="RefSeq" id="WP_238207705.1">
    <property type="nucleotide sequence ID" value="NZ_JBHTND010000043.1"/>
</dbReference>